<dbReference type="GO" id="GO:0051539">
    <property type="term" value="F:4 iron, 4 sulfur cluster binding"/>
    <property type="evidence" value="ECO:0007669"/>
    <property type="project" value="UniProtKB-KW"/>
</dbReference>
<dbReference type="AlphaFoldDB" id="A0A1M6AFC3"/>
<keyword evidence="7" id="KW-0411">Iron-sulfur</keyword>
<evidence type="ECO:0000256" key="7">
    <source>
        <dbReference type="ARBA" id="ARBA00023014"/>
    </source>
</evidence>
<dbReference type="PANTHER" id="PTHR43687">
    <property type="entry name" value="ADENYLYLSULFATE REDUCTASE, BETA SUBUNIT"/>
    <property type="match status" value="1"/>
</dbReference>
<organism evidence="9 10">
    <name type="scientific">Pseudobutyrivibrio xylanivorans DSM 14809</name>
    <dbReference type="NCBI Taxonomy" id="1123012"/>
    <lineage>
        <taxon>Bacteria</taxon>
        <taxon>Bacillati</taxon>
        <taxon>Bacillota</taxon>
        <taxon>Clostridia</taxon>
        <taxon>Lachnospirales</taxon>
        <taxon>Lachnospiraceae</taxon>
        <taxon>Pseudobutyrivibrio</taxon>
    </lineage>
</organism>
<gene>
    <name evidence="9" type="ORF">SAMN02745725_00221</name>
</gene>
<dbReference type="SUPFAM" id="SSF54862">
    <property type="entry name" value="4Fe-4S ferredoxins"/>
    <property type="match status" value="1"/>
</dbReference>
<dbReference type="InterPro" id="IPR017900">
    <property type="entry name" value="4Fe4S_Fe_S_CS"/>
</dbReference>
<feature type="domain" description="4Fe-4S ferredoxin-type" evidence="8">
    <location>
        <begin position="31"/>
        <end position="60"/>
    </location>
</feature>
<evidence type="ECO:0000313" key="10">
    <source>
        <dbReference type="Proteomes" id="UP000184185"/>
    </source>
</evidence>
<dbReference type="OrthoDB" id="9807879at2"/>
<keyword evidence="2" id="KW-0004">4Fe-4S</keyword>
<evidence type="ECO:0000256" key="1">
    <source>
        <dbReference type="ARBA" id="ARBA00022448"/>
    </source>
</evidence>
<dbReference type="RefSeq" id="WP_072911240.1">
    <property type="nucleotide sequence ID" value="NZ_FQYQ01000001.1"/>
</dbReference>
<keyword evidence="3" id="KW-0479">Metal-binding</keyword>
<evidence type="ECO:0000256" key="2">
    <source>
        <dbReference type="ARBA" id="ARBA00022485"/>
    </source>
</evidence>
<proteinExistence type="predicted"/>
<sequence length="103" mass="11271">MSIRINALSCIGCKRCAEVCPGNLIKIVNNRAVIKREKDCWGCTSCLKECKTGAIEFFLGADIGGKGSILSVEEKGDLRTWIVKRPDGSSETITVNTKESNKY</sequence>
<dbReference type="Proteomes" id="UP000184185">
    <property type="component" value="Unassembled WGS sequence"/>
</dbReference>
<accession>A0A1M6AFC3</accession>
<dbReference type="PROSITE" id="PS51379">
    <property type="entry name" value="4FE4S_FER_2"/>
    <property type="match status" value="2"/>
</dbReference>
<reference evidence="9 10" key="1">
    <citation type="submission" date="2016-11" db="EMBL/GenBank/DDBJ databases">
        <authorList>
            <person name="Jaros S."/>
            <person name="Januszkiewicz K."/>
            <person name="Wedrychowicz H."/>
        </authorList>
    </citation>
    <scope>NUCLEOTIDE SEQUENCE [LARGE SCALE GENOMIC DNA]</scope>
    <source>
        <strain evidence="9 10">DSM 14809</strain>
    </source>
</reference>
<dbReference type="InterPro" id="IPR050572">
    <property type="entry name" value="Fe-S_Ferredoxin"/>
</dbReference>
<evidence type="ECO:0000313" key="9">
    <source>
        <dbReference type="EMBL" id="SHI35246.1"/>
    </source>
</evidence>
<keyword evidence="5" id="KW-0249">Electron transport</keyword>
<keyword evidence="10" id="KW-1185">Reference proteome</keyword>
<evidence type="ECO:0000256" key="3">
    <source>
        <dbReference type="ARBA" id="ARBA00022723"/>
    </source>
</evidence>
<dbReference type="GO" id="GO:0046872">
    <property type="term" value="F:metal ion binding"/>
    <property type="evidence" value="ECO:0007669"/>
    <property type="project" value="UniProtKB-KW"/>
</dbReference>
<evidence type="ECO:0000256" key="5">
    <source>
        <dbReference type="ARBA" id="ARBA00022982"/>
    </source>
</evidence>
<evidence type="ECO:0000259" key="8">
    <source>
        <dbReference type="PROSITE" id="PS51379"/>
    </source>
</evidence>
<keyword evidence="4" id="KW-0677">Repeat</keyword>
<dbReference type="InterPro" id="IPR017896">
    <property type="entry name" value="4Fe4S_Fe-S-bd"/>
</dbReference>
<dbReference type="Gene3D" id="3.30.70.20">
    <property type="match status" value="1"/>
</dbReference>
<protein>
    <submittedName>
        <fullName evidence="9">Adenylylsulfate reductase subunit B</fullName>
    </submittedName>
</protein>
<evidence type="ECO:0000256" key="6">
    <source>
        <dbReference type="ARBA" id="ARBA00023004"/>
    </source>
</evidence>
<dbReference type="PANTHER" id="PTHR43687:SF6">
    <property type="entry name" value="L-ASPARTATE SEMIALDEHYDE SULFURTRANSFERASE IRON-SULFUR SUBUNIT"/>
    <property type="match status" value="1"/>
</dbReference>
<evidence type="ECO:0000256" key="4">
    <source>
        <dbReference type="ARBA" id="ARBA00022737"/>
    </source>
</evidence>
<keyword evidence="1" id="KW-0813">Transport</keyword>
<name>A0A1M6AFC3_PSEXY</name>
<keyword evidence="6" id="KW-0408">Iron</keyword>
<dbReference type="Pfam" id="PF12838">
    <property type="entry name" value="Fer4_7"/>
    <property type="match status" value="1"/>
</dbReference>
<feature type="domain" description="4Fe-4S ferredoxin-type" evidence="8">
    <location>
        <begin position="1"/>
        <end position="30"/>
    </location>
</feature>
<dbReference type="PROSITE" id="PS00198">
    <property type="entry name" value="4FE4S_FER_1"/>
    <property type="match status" value="1"/>
</dbReference>
<dbReference type="EMBL" id="FQYQ01000001">
    <property type="protein sequence ID" value="SHI35246.1"/>
    <property type="molecule type" value="Genomic_DNA"/>
</dbReference>